<keyword evidence="2" id="KW-1133">Transmembrane helix</keyword>
<dbReference type="EMBL" id="VSRR010002107">
    <property type="protein sequence ID" value="MPC29639.1"/>
    <property type="molecule type" value="Genomic_DNA"/>
</dbReference>
<name>A0A5B7E8A8_PORTR</name>
<evidence type="ECO:0000256" key="1">
    <source>
        <dbReference type="SAM" id="MobiDB-lite"/>
    </source>
</evidence>
<feature type="transmembrane region" description="Helical" evidence="2">
    <location>
        <begin position="38"/>
        <end position="58"/>
    </location>
</feature>
<keyword evidence="2" id="KW-0472">Membrane</keyword>
<proteinExistence type="predicted"/>
<feature type="region of interest" description="Disordered" evidence="1">
    <location>
        <begin position="1"/>
        <end position="25"/>
    </location>
</feature>
<evidence type="ECO:0000313" key="3">
    <source>
        <dbReference type="EMBL" id="MPC29639.1"/>
    </source>
</evidence>
<dbReference type="AlphaFoldDB" id="A0A5B7E8A8"/>
<dbReference type="Proteomes" id="UP000324222">
    <property type="component" value="Unassembled WGS sequence"/>
</dbReference>
<evidence type="ECO:0000256" key="2">
    <source>
        <dbReference type="SAM" id="Phobius"/>
    </source>
</evidence>
<organism evidence="3 4">
    <name type="scientific">Portunus trituberculatus</name>
    <name type="common">Swimming crab</name>
    <name type="synonym">Neptunus trituberculatus</name>
    <dbReference type="NCBI Taxonomy" id="210409"/>
    <lineage>
        <taxon>Eukaryota</taxon>
        <taxon>Metazoa</taxon>
        <taxon>Ecdysozoa</taxon>
        <taxon>Arthropoda</taxon>
        <taxon>Crustacea</taxon>
        <taxon>Multicrustacea</taxon>
        <taxon>Malacostraca</taxon>
        <taxon>Eumalacostraca</taxon>
        <taxon>Eucarida</taxon>
        <taxon>Decapoda</taxon>
        <taxon>Pleocyemata</taxon>
        <taxon>Brachyura</taxon>
        <taxon>Eubrachyura</taxon>
        <taxon>Portunoidea</taxon>
        <taxon>Portunidae</taxon>
        <taxon>Portuninae</taxon>
        <taxon>Portunus</taxon>
    </lineage>
</organism>
<gene>
    <name evidence="3" type="ORF">E2C01_022883</name>
</gene>
<protein>
    <submittedName>
        <fullName evidence="3">Uncharacterized protein</fullName>
    </submittedName>
</protein>
<comment type="caution">
    <text evidence="3">The sequence shown here is derived from an EMBL/GenBank/DDBJ whole genome shotgun (WGS) entry which is preliminary data.</text>
</comment>
<reference evidence="3 4" key="1">
    <citation type="submission" date="2019-05" db="EMBL/GenBank/DDBJ databases">
        <title>Another draft genome of Portunus trituberculatus and its Hox gene families provides insights of decapod evolution.</title>
        <authorList>
            <person name="Jeong J.-H."/>
            <person name="Song I."/>
            <person name="Kim S."/>
            <person name="Choi T."/>
            <person name="Kim D."/>
            <person name="Ryu S."/>
            <person name="Kim W."/>
        </authorList>
    </citation>
    <scope>NUCLEOTIDE SEQUENCE [LARGE SCALE GENOMIC DNA]</scope>
    <source>
        <tissue evidence="3">Muscle</tissue>
    </source>
</reference>
<sequence length="143" mass="14987">MYDDVAGNQDGRRCHSTRGGIFPGGSQITTQTQGVSLLLMWGAAAAVWVVAVVGLWGGEAAAHGRYTLGDALIDPTAPGPDGKPYPSLAAHLANPLLPDSPWHHQGTRRQASQPVTSSHSAATPTHRRTPPPVVLIVYAAKPE</sequence>
<feature type="region of interest" description="Disordered" evidence="1">
    <location>
        <begin position="96"/>
        <end position="129"/>
    </location>
</feature>
<evidence type="ECO:0000313" key="4">
    <source>
        <dbReference type="Proteomes" id="UP000324222"/>
    </source>
</evidence>
<accession>A0A5B7E8A8</accession>
<feature type="compositionally biased region" description="Polar residues" evidence="1">
    <location>
        <begin position="108"/>
        <end position="122"/>
    </location>
</feature>
<keyword evidence="4" id="KW-1185">Reference proteome</keyword>
<keyword evidence="2" id="KW-0812">Transmembrane</keyword>